<dbReference type="GeneID" id="111124811"/>
<dbReference type="RefSeq" id="XP_022323719.1">
    <property type="nucleotide sequence ID" value="XM_022468011.1"/>
</dbReference>
<organism evidence="2 3">
    <name type="scientific">Crassostrea virginica</name>
    <name type="common">Eastern oyster</name>
    <dbReference type="NCBI Taxonomy" id="6565"/>
    <lineage>
        <taxon>Eukaryota</taxon>
        <taxon>Metazoa</taxon>
        <taxon>Spiralia</taxon>
        <taxon>Lophotrochozoa</taxon>
        <taxon>Mollusca</taxon>
        <taxon>Bivalvia</taxon>
        <taxon>Autobranchia</taxon>
        <taxon>Pteriomorphia</taxon>
        <taxon>Ostreida</taxon>
        <taxon>Ostreoidea</taxon>
        <taxon>Ostreidae</taxon>
        <taxon>Crassostrea</taxon>
    </lineage>
</organism>
<dbReference type="KEGG" id="cvn:111124811"/>
<sequence length="271" mass="29881">MSEYHVLSTFIGAFSVLLSCNSELYTLPLAWQNKDYTVTTVSNGSSEASTGDFQSVSFTSSTAVWEERNGLSSWRCHYTDEHIVVFKSSVFGEEQSITYHCLMYKTINESLVYLHSIKVNGSHRVHVHEDHTPAVCELCGGTEADLYILYLKDNLTCGCIPGCGVALFENSCTHLLEIPIKCVASSLSQPKTSNTSDSSGSRHQNTLATSQKLKNPTGVLINHYGVYVAYALSLLLTVVTGAAWCNRGFRLLHKSCRKKPQRSNIINVAPI</sequence>
<keyword evidence="1" id="KW-0472">Membrane</keyword>
<name>A0A8B8D836_CRAVI</name>
<keyword evidence="1" id="KW-0812">Transmembrane</keyword>
<feature type="transmembrane region" description="Helical" evidence="1">
    <location>
        <begin position="224"/>
        <end position="245"/>
    </location>
</feature>
<dbReference type="Proteomes" id="UP000694844">
    <property type="component" value="Chromosome 3"/>
</dbReference>
<evidence type="ECO:0000313" key="2">
    <source>
        <dbReference type="Proteomes" id="UP000694844"/>
    </source>
</evidence>
<reference evidence="3" key="1">
    <citation type="submission" date="2025-08" db="UniProtKB">
        <authorList>
            <consortium name="RefSeq"/>
        </authorList>
    </citation>
    <scope>IDENTIFICATION</scope>
    <source>
        <tissue evidence="3">Whole sample</tissue>
    </source>
</reference>
<evidence type="ECO:0000313" key="3">
    <source>
        <dbReference type="RefSeq" id="XP_022323719.1"/>
    </source>
</evidence>
<evidence type="ECO:0000256" key="1">
    <source>
        <dbReference type="SAM" id="Phobius"/>
    </source>
</evidence>
<dbReference type="OrthoDB" id="10443339at2759"/>
<proteinExistence type="predicted"/>
<gene>
    <name evidence="3" type="primary">LOC111124811</name>
</gene>
<protein>
    <submittedName>
        <fullName evidence="3">Uncharacterized protein LOC111124811</fullName>
    </submittedName>
</protein>
<keyword evidence="2" id="KW-1185">Reference proteome</keyword>
<dbReference type="AlphaFoldDB" id="A0A8B8D836"/>
<accession>A0A8B8D836</accession>
<keyword evidence="1" id="KW-1133">Transmembrane helix</keyword>